<comment type="catalytic activity">
    <reaction evidence="1">
        <text>ATP + protein L-histidine = ADP + protein N-phospho-L-histidine.</text>
        <dbReference type="EC" id="2.7.13.3"/>
    </reaction>
</comment>
<dbReference type="SMART" id="SM00065">
    <property type="entry name" value="GAF"/>
    <property type="match status" value="1"/>
</dbReference>
<feature type="transmembrane region" description="Helical" evidence="11">
    <location>
        <begin position="166"/>
        <end position="184"/>
    </location>
</feature>
<dbReference type="EMBL" id="AHES01000025">
    <property type="protein sequence ID" value="EOO74674.1"/>
    <property type="molecule type" value="Genomic_DNA"/>
</dbReference>
<evidence type="ECO:0000256" key="11">
    <source>
        <dbReference type="SAM" id="Phobius"/>
    </source>
</evidence>
<feature type="transmembrane region" description="Helical" evidence="11">
    <location>
        <begin position="235"/>
        <end position="255"/>
    </location>
</feature>
<dbReference type="PANTHER" id="PTHR24421:SF37">
    <property type="entry name" value="SENSOR HISTIDINE KINASE NARS"/>
    <property type="match status" value="1"/>
</dbReference>
<comment type="caution">
    <text evidence="14">The sequence shown here is derived from an EMBL/GenBank/DDBJ whole genome shotgun (WGS) entry which is preliminary data.</text>
</comment>
<feature type="domain" description="GAF" evidence="12">
    <location>
        <begin position="278"/>
        <end position="416"/>
    </location>
</feature>
<dbReference type="Pfam" id="PF01590">
    <property type="entry name" value="GAF"/>
    <property type="match status" value="1"/>
</dbReference>
<dbReference type="InterPro" id="IPR003018">
    <property type="entry name" value="GAF"/>
</dbReference>
<evidence type="ECO:0000256" key="5">
    <source>
        <dbReference type="ARBA" id="ARBA00022679"/>
    </source>
</evidence>
<dbReference type="GO" id="GO:0046983">
    <property type="term" value="F:protein dimerization activity"/>
    <property type="evidence" value="ECO:0007669"/>
    <property type="project" value="InterPro"/>
</dbReference>
<sequence>MPVPVFCWIIEKIYKKEGIVLKDVDSISMREKVASFYLYFISFFGLITITISLLEIKIPSHLTILVLLVLFMGITEYFPVRFWRGVSSLSFPIIYSMLLLFGTHITALALVFVTLIIHLLRHSPVERMLFNSTQHALSLVLAEWFSSKCMVWLASVINMEVLYENLLFLLLFSIFFCFFNNLFYDLLMVLLPQTYSIHRWNQKNISVFFCESFCLFYAVLIHILDSQYSLELKGIIVLFFFFPLVAISIISSFSARIRMEKERLYEFFLITTEISRGLSGGNLQHIKKSLKGFLGIQAYVLWTKDEGEWNIQLRDGKLKNDITDYSDEKGEFCEITENTVFNNWKVGTAPGDGVFEDVIRSLVYFPLIVNNELIGMFVAGKSRGAGFFPEDVQLLATFSNQLANIVKTRILISEQEKRMILEERNRIAREIHDGIAQALAGVIFQLESAQKKYHDKPIDMQQVVEKSIKDLRESLGEVRYSIYALKPYPTQQLGLKQAIASKIKSLKQEYELDITYHERGHSRALSFSKERVIFDTLQESLQNIVKHAQAEEIDVLLSYQSEHVLLKVKDNGVGFSLFESMVKTKHEPHYGILHMNEQAEQLGATLQIDSSLGKGTEITLLIPDSQTRGA</sequence>
<dbReference type="Gene3D" id="3.30.450.40">
    <property type="match status" value="1"/>
</dbReference>
<dbReference type="Pfam" id="PF07730">
    <property type="entry name" value="HisKA_3"/>
    <property type="match status" value="1"/>
</dbReference>
<evidence type="ECO:0000256" key="10">
    <source>
        <dbReference type="ARBA" id="ARBA00023136"/>
    </source>
</evidence>
<dbReference type="HOGENOM" id="CLU_441243_0_0_9"/>
<evidence type="ECO:0000256" key="7">
    <source>
        <dbReference type="ARBA" id="ARBA00022777"/>
    </source>
</evidence>
<dbReference type="Gene3D" id="3.30.565.10">
    <property type="entry name" value="Histidine kinase-like ATPase, C-terminal domain"/>
    <property type="match status" value="1"/>
</dbReference>
<evidence type="ECO:0000256" key="6">
    <source>
        <dbReference type="ARBA" id="ARBA00022692"/>
    </source>
</evidence>
<evidence type="ECO:0000256" key="1">
    <source>
        <dbReference type="ARBA" id="ARBA00000085"/>
    </source>
</evidence>
<keyword evidence="8 11" id="KW-1133">Transmembrane helix</keyword>
<keyword evidence="5" id="KW-0808">Transferase</keyword>
<keyword evidence="10 11" id="KW-0472">Membrane</keyword>
<evidence type="ECO:0000256" key="9">
    <source>
        <dbReference type="ARBA" id="ARBA00023012"/>
    </source>
</evidence>
<evidence type="ECO:0000259" key="13">
    <source>
        <dbReference type="SMART" id="SM00387"/>
    </source>
</evidence>
<dbReference type="InterPro" id="IPR050482">
    <property type="entry name" value="Sensor_HK_TwoCompSys"/>
</dbReference>
<dbReference type="InterPro" id="IPR029016">
    <property type="entry name" value="GAF-like_dom_sf"/>
</dbReference>
<feature type="transmembrane region" description="Helical" evidence="11">
    <location>
        <begin position="36"/>
        <end position="54"/>
    </location>
</feature>
<evidence type="ECO:0000256" key="2">
    <source>
        <dbReference type="ARBA" id="ARBA00004651"/>
    </source>
</evidence>
<feature type="transmembrane region" description="Helical" evidence="11">
    <location>
        <begin position="61"/>
        <end position="80"/>
    </location>
</feature>
<dbReference type="EC" id="2.7.13.3" evidence="3"/>
<dbReference type="Gene3D" id="1.20.5.1930">
    <property type="match status" value="1"/>
</dbReference>
<keyword evidence="4" id="KW-1003">Cell membrane</keyword>
<dbReference type="GO" id="GO:0000155">
    <property type="term" value="F:phosphorelay sensor kinase activity"/>
    <property type="evidence" value="ECO:0007669"/>
    <property type="project" value="InterPro"/>
</dbReference>
<evidence type="ECO:0000313" key="15">
    <source>
        <dbReference type="Proteomes" id="UP000014040"/>
    </source>
</evidence>
<proteinExistence type="predicted"/>
<keyword evidence="9" id="KW-0902">Two-component regulatory system</keyword>
<comment type="subcellular location">
    <subcellularLocation>
        <location evidence="2">Cell membrane</location>
        <topology evidence="2">Multi-pass membrane protein</topology>
    </subcellularLocation>
</comment>
<feature type="transmembrane region" description="Helical" evidence="11">
    <location>
        <begin position="92"/>
        <end position="116"/>
    </location>
</feature>
<dbReference type="InterPro" id="IPR036890">
    <property type="entry name" value="HATPase_C_sf"/>
</dbReference>
<evidence type="ECO:0000256" key="3">
    <source>
        <dbReference type="ARBA" id="ARBA00012438"/>
    </source>
</evidence>
<dbReference type="InterPro" id="IPR003594">
    <property type="entry name" value="HATPase_dom"/>
</dbReference>
<gene>
    <name evidence="14" type="ORF">IIC_02805</name>
</gene>
<dbReference type="Proteomes" id="UP000014040">
    <property type="component" value="Unassembled WGS sequence"/>
</dbReference>
<dbReference type="CDD" id="cd16917">
    <property type="entry name" value="HATPase_UhpB-NarQ-NarX-like"/>
    <property type="match status" value="1"/>
</dbReference>
<dbReference type="Pfam" id="PF02518">
    <property type="entry name" value="HATPase_c"/>
    <property type="match status" value="1"/>
</dbReference>
<protein>
    <recommendedName>
        <fullName evidence="3">histidine kinase</fullName>
        <ecNumber evidence="3">2.7.13.3</ecNumber>
    </recommendedName>
</protein>
<evidence type="ECO:0000256" key="8">
    <source>
        <dbReference type="ARBA" id="ARBA00022989"/>
    </source>
</evidence>
<accession>R8HP81</accession>
<keyword evidence="7" id="KW-0418">Kinase</keyword>
<reference evidence="14 15" key="1">
    <citation type="submission" date="2012-12" db="EMBL/GenBank/DDBJ databases">
        <title>The Genome Sequence of Bacillus cereus VD021.</title>
        <authorList>
            <consortium name="The Broad Institute Genome Sequencing Platform"/>
            <consortium name="The Broad Institute Genome Sequencing Center for Infectious Disease"/>
            <person name="Feldgarden M."/>
            <person name="Van der Auwera G.A."/>
            <person name="Mahillon J."/>
            <person name="Duprez V."/>
            <person name="Timmery S."/>
            <person name="Mattelet C."/>
            <person name="Dierick K."/>
            <person name="Sun M."/>
            <person name="Yu Z."/>
            <person name="Zhu L."/>
            <person name="Hu X."/>
            <person name="Shank E.B."/>
            <person name="Swiecicka I."/>
            <person name="Hansen B.M."/>
            <person name="Andrup L."/>
            <person name="Walker B."/>
            <person name="Young S.K."/>
            <person name="Zeng Q."/>
            <person name="Gargeya S."/>
            <person name="Fitzgerald M."/>
            <person name="Haas B."/>
            <person name="Abouelleil A."/>
            <person name="Alvarado L."/>
            <person name="Arachchi H.M."/>
            <person name="Berlin A.M."/>
            <person name="Chapman S.B."/>
            <person name="Dewar J."/>
            <person name="Goldberg J."/>
            <person name="Griggs A."/>
            <person name="Gujja S."/>
            <person name="Hansen M."/>
            <person name="Howarth C."/>
            <person name="Imamovic A."/>
            <person name="Larimer J."/>
            <person name="McCowan C."/>
            <person name="Murphy C."/>
            <person name="Neiman D."/>
            <person name="Pearson M."/>
            <person name="Priest M."/>
            <person name="Roberts A."/>
            <person name="Saif S."/>
            <person name="Shea T."/>
            <person name="Sisk P."/>
            <person name="Sykes S."/>
            <person name="Wortman J."/>
            <person name="Nusbaum C."/>
            <person name="Birren B."/>
        </authorList>
    </citation>
    <scope>NUCLEOTIDE SEQUENCE [LARGE SCALE GENOMIC DNA]</scope>
    <source>
        <strain evidence="14 15">VD021</strain>
    </source>
</reference>
<name>R8HP81_BACCE</name>
<evidence type="ECO:0000313" key="14">
    <source>
        <dbReference type="EMBL" id="EOO74674.1"/>
    </source>
</evidence>
<evidence type="ECO:0000259" key="12">
    <source>
        <dbReference type="SMART" id="SM00065"/>
    </source>
</evidence>
<feature type="transmembrane region" description="Helical" evidence="11">
    <location>
        <begin position="205"/>
        <end position="223"/>
    </location>
</feature>
<dbReference type="GO" id="GO:0005886">
    <property type="term" value="C:plasma membrane"/>
    <property type="evidence" value="ECO:0007669"/>
    <property type="project" value="UniProtKB-SubCell"/>
</dbReference>
<keyword evidence="6 11" id="KW-0812">Transmembrane</keyword>
<dbReference type="AlphaFoldDB" id="R8HP81"/>
<dbReference type="SMART" id="SM00387">
    <property type="entry name" value="HATPase_c"/>
    <property type="match status" value="1"/>
</dbReference>
<dbReference type="PATRIC" id="fig|1053224.3.peg.2845"/>
<feature type="transmembrane region" description="Helical" evidence="11">
    <location>
        <begin position="136"/>
        <end position="154"/>
    </location>
</feature>
<dbReference type="InterPro" id="IPR011712">
    <property type="entry name" value="Sig_transdc_His_kin_sub3_dim/P"/>
</dbReference>
<feature type="domain" description="Histidine kinase/HSP90-like ATPase" evidence="13">
    <location>
        <begin position="528"/>
        <end position="626"/>
    </location>
</feature>
<dbReference type="SUPFAM" id="SSF55781">
    <property type="entry name" value="GAF domain-like"/>
    <property type="match status" value="1"/>
</dbReference>
<evidence type="ECO:0000256" key="4">
    <source>
        <dbReference type="ARBA" id="ARBA00022475"/>
    </source>
</evidence>
<dbReference type="SUPFAM" id="SSF55874">
    <property type="entry name" value="ATPase domain of HSP90 chaperone/DNA topoisomerase II/histidine kinase"/>
    <property type="match status" value="1"/>
</dbReference>
<dbReference type="PANTHER" id="PTHR24421">
    <property type="entry name" value="NITRATE/NITRITE SENSOR PROTEIN NARX-RELATED"/>
    <property type="match status" value="1"/>
</dbReference>
<organism evidence="14 15">
    <name type="scientific">Bacillus cereus VD021</name>
    <dbReference type="NCBI Taxonomy" id="1053224"/>
    <lineage>
        <taxon>Bacteria</taxon>
        <taxon>Bacillati</taxon>
        <taxon>Bacillota</taxon>
        <taxon>Bacilli</taxon>
        <taxon>Bacillales</taxon>
        <taxon>Bacillaceae</taxon>
        <taxon>Bacillus</taxon>
        <taxon>Bacillus cereus group</taxon>
    </lineage>
</organism>